<evidence type="ECO:0000256" key="7">
    <source>
        <dbReference type="ARBA" id="ARBA00023288"/>
    </source>
</evidence>
<keyword evidence="3" id="KW-0309">Germination</keyword>
<keyword evidence="5" id="KW-0472">Membrane</keyword>
<dbReference type="InterPro" id="IPR046953">
    <property type="entry name" value="Spore_GerAC-like_C"/>
</dbReference>
<dbReference type="PROSITE" id="PS51257">
    <property type="entry name" value="PROKAR_LIPOPROTEIN"/>
    <property type="match status" value="1"/>
</dbReference>
<dbReference type="Proteomes" id="UP000031972">
    <property type="component" value="Unassembled WGS sequence"/>
</dbReference>
<dbReference type="InterPro" id="IPR057336">
    <property type="entry name" value="GerAC_N"/>
</dbReference>
<organism evidence="10 11">
    <name type="scientific">Jeotgalibacillus campisalis</name>
    <dbReference type="NCBI Taxonomy" id="220754"/>
    <lineage>
        <taxon>Bacteria</taxon>
        <taxon>Bacillati</taxon>
        <taxon>Bacillota</taxon>
        <taxon>Bacilli</taxon>
        <taxon>Bacillales</taxon>
        <taxon>Caryophanaceae</taxon>
        <taxon>Jeotgalibacillus</taxon>
    </lineage>
</organism>
<dbReference type="Gene3D" id="3.30.300.210">
    <property type="entry name" value="Nutrient germinant receptor protein C, domain 3"/>
    <property type="match status" value="1"/>
</dbReference>
<protein>
    <recommendedName>
        <fullName evidence="12">Spore germination protein</fullName>
    </recommendedName>
</protein>
<dbReference type="InterPro" id="IPR008844">
    <property type="entry name" value="Spore_GerAC-like"/>
</dbReference>
<comment type="similarity">
    <text evidence="2">Belongs to the GerABKC lipoprotein family.</text>
</comment>
<feature type="domain" description="Spore germination GerAC-like C-terminal" evidence="8">
    <location>
        <begin position="197"/>
        <end position="364"/>
    </location>
</feature>
<reference evidence="10 11" key="1">
    <citation type="submission" date="2015-01" db="EMBL/GenBank/DDBJ databases">
        <title>Jeotgalibacillus campisalis genome sequencing.</title>
        <authorList>
            <person name="Goh K.M."/>
            <person name="Chan K.-G."/>
            <person name="Yaakop A.S."/>
            <person name="Ee R."/>
            <person name="Gan H.M."/>
            <person name="Chan C.S."/>
        </authorList>
    </citation>
    <scope>NUCLEOTIDE SEQUENCE [LARGE SCALE GENOMIC DNA]</scope>
    <source>
        <strain evidence="10 11">SF-57</strain>
    </source>
</reference>
<dbReference type="PANTHER" id="PTHR35789:SF1">
    <property type="entry name" value="SPORE GERMINATION PROTEIN B3"/>
    <property type="match status" value="1"/>
</dbReference>
<evidence type="ECO:0000259" key="8">
    <source>
        <dbReference type="Pfam" id="PF05504"/>
    </source>
</evidence>
<evidence type="ECO:0000256" key="5">
    <source>
        <dbReference type="ARBA" id="ARBA00023136"/>
    </source>
</evidence>
<keyword evidence="4" id="KW-0732">Signal</keyword>
<proteinExistence type="inferred from homology"/>
<evidence type="ECO:0000313" key="10">
    <source>
        <dbReference type="EMBL" id="KIL47971.1"/>
    </source>
</evidence>
<sequence length="367" mass="41629">MKKMFLLFICGAALFLSSCWDERLLKELQLVYTVGYDVGENGEVDVTSVVPPLDPAIKNDTATFKTGHTLRDARYNADLNVSEHIDYSKLQVMLLEDELAKQDIYSFLDVLYRNSRNNLNARMAVVEGSASDILFQPVASQKSKSEYYSGLIESAELISVLPPVSLQTACTLMFDPGGDLYLPYVSYDKEMQRAEVKGLALFNEKKFTGKILDPSLSTLFTVMSNRQGDVMRFTRKYTENEEPEIANYMTVEPNSSDVSIKVKGESALTTYIKVKLKLNIVEYSPNHILAENKIPAIEKWWEKELEKDSEKMIQVLKSAKSDALGIGRRVSAFHPEQWDEKTWKDQYVDMPFEIDFEVKVVGTGIID</sequence>
<dbReference type="GO" id="GO:0016020">
    <property type="term" value="C:membrane"/>
    <property type="evidence" value="ECO:0007669"/>
    <property type="project" value="UniProtKB-SubCell"/>
</dbReference>
<comment type="caution">
    <text evidence="10">The sequence shown here is derived from an EMBL/GenBank/DDBJ whole genome shotgun (WGS) entry which is preliminary data.</text>
</comment>
<evidence type="ECO:0000256" key="6">
    <source>
        <dbReference type="ARBA" id="ARBA00023139"/>
    </source>
</evidence>
<dbReference type="InterPro" id="IPR038501">
    <property type="entry name" value="Spore_GerAC_C_sf"/>
</dbReference>
<evidence type="ECO:0000256" key="1">
    <source>
        <dbReference type="ARBA" id="ARBA00004635"/>
    </source>
</evidence>
<feature type="domain" description="Spore germination protein N-terminal" evidence="9">
    <location>
        <begin position="21"/>
        <end position="186"/>
    </location>
</feature>
<keyword evidence="7" id="KW-0449">Lipoprotein</keyword>
<dbReference type="EMBL" id="JXRR01000014">
    <property type="protein sequence ID" value="KIL47971.1"/>
    <property type="molecule type" value="Genomic_DNA"/>
</dbReference>
<dbReference type="AlphaFoldDB" id="A0A0C2VU72"/>
<name>A0A0C2VU72_9BACL</name>
<dbReference type="Pfam" id="PF05504">
    <property type="entry name" value="Spore_GerAC"/>
    <property type="match status" value="1"/>
</dbReference>
<dbReference type="Pfam" id="PF25198">
    <property type="entry name" value="Spore_GerAC_N"/>
    <property type="match status" value="1"/>
</dbReference>
<dbReference type="PANTHER" id="PTHR35789">
    <property type="entry name" value="SPORE GERMINATION PROTEIN B3"/>
    <property type="match status" value="1"/>
</dbReference>
<dbReference type="PATRIC" id="fig|220754.4.peg.2154"/>
<evidence type="ECO:0000256" key="3">
    <source>
        <dbReference type="ARBA" id="ARBA00022544"/>
    </source>
</evidence>
<gene>
    <name evidence="10" type="ORF">KR50_21380</name>
</gene>
<dbReference type="NCBIfam" id="TIGR02887">
    <property type="entry name" value="spore_ger_x_C"/>
    <property type="match status" value="1"/>
</dbReference>
<dbReference type="OrthoDB" id="2370124at2"/>
<evidence type="ECO:0000259" key="9">
    <source>
        <dbReference type="Pfam" id="PF25198"/>
    </source>
</evidence>
<dbReference type="RefSeq" id="WP_041057894.1">
    <property type="nucleotide sequence ID" value="NZ_JXRR01000014.1"/>
</dbReference>
<evidence type="ECO:0000256" key="2">
    <source>
        <dbReference type="ARBA" id="ARBA00007886"/>
    </source>
</evidence>
<dbReference type="GO" id="GO:0009847">
    <property type="term" value="P:spore germination"/>
    <property type="evidence" value="ECO:0007669"/>
    <property type="project" value="InterPro"/>
</dbReference>
<evidence type="ECO:0000313" key="11">
    <source>
        <dbReference type="Proteomes" id="UP000031972"/>
    </source>
</evidence>
<accession>A0A0C2VU72</accession>
<keyword evidence="11" id="KW-1185">Reference proteome</keyword>
<keyword evidence="6" id="KW-0564">Palmitate</keyword>
<comment type="subcellular location">
    <subcellularLocation>
        <location evidence="1">Membrane</location>
        <topology evidence="1">Lipid-anchor</topology>
    </subcellularLocation>
</comment>
<evidence type="ECO:0000256" key="4">
    <source>
        <dbReference type="ARBA" id="ARBA00022729"/>
    </source>
</evidence>
<evidence type="ECO:0008006" key="12">
    <source>
        <dbReference type="Google" id="ProtNLM"/>
    </source>
</evidence>